<keyword evidence="3" id="KW-1185">Reference proteome</keyword>
<dbReference type="OrthoDB" id="9813254at2"/>
<dbReference type="KEGG" id="ruf:TH63_02855"/>
<protein>
    <submittedName>
        <fullName evidence="2">Tol-pal system protein YbgF</fullName>
    </submittedName>
</protein>
<dbReference type="Gene3D" id="1.25.40.10">
    <property type="entry name" value="Tetratricopeptide repeat domain"/>
    <property type="match status" value="1"/>
</dbReference>
<evidence type="ECO:0000256" key="1">
    <source>
        <dbReference type="SAM" id="SignalP"/>
    </source>
</evidence>
<feature type="signal peptide" evidence="1">
    <location>
        <begin position="1"/>
        <end position="20"/>
    </location>
</feature>
<dbReference type="Proteomes" id="UP000036458">
    <property type="component" value="Chromosome"/>
</dbReference>
<evidence type="ECO:0000313" key="2">
    <source>
        <dbReference type="EMBL" id="AKQ47452.1"/>
    </source>
</evidence>
<dbReference type="EMBL" id="CP010777">
    <property type="protein sequence ID" value="AKQ47452.1"/>
    <property type="molecule type" value="Genomic_DNA"/>
</dbReference>
<dbReference type="Pfam" id="PF13181">
    <property type="entry name" value="TPR_8"/>
    <property type="match status" value="2"/>
</dbReference>
<proteinExistence type="predicted"/>
<keyword evidence="1" id="KW-0732">Signal</keyword>
<dbReference type="STRING" id="1379910.TH63_02855"/>
<dbReference type="SUPFAM" id="SSF48452">
    <property type="entry name" value="TPR-like"/>
    <property type="match status" value="1"/>
</dbReference>
<sequence length="423" mass="48817">MRKTLFLFLLLVLGFSGAQAQVIPDTTKQLDQKFIDSLRLTVNLDSVDVMPQALDIKGWLLLNEEIMNELGGAVDNMYNFNFATAEKQFKSLRRRYPKHPMPYFLIGLSNWWKMIPSNIQDPSFDEPFLAYMDTTIILAEEMYDKDNKNLEAAFFLSAANGFGARLHAERKSWRKAAIMSNESLDYLQKSKKANGLSDEFLFGEALFNYYSVWIHENYKLLRPILMFFPKGNKPLGLQQLQQVAFNGFYTGTEAKYFLMKIYANDNKNGAAAMSLSQYLANTYPNNPYFQRFYARMAFTEGQLGIAEGISLSILDKINKKQAGYEAISGRYAAFYLGYIQQYRNRDLAKAKAYYRQCITFAEQTGERESGYFISSYVNLARMSDQQKDVKQAKQYYETVVKWADSKSSAEKEAKAYLKKHRRV</sequence>
<dbReference type="AlphaFoldDB" id="A0A0H4VU33"/>
<feature type="chain" id="PRO_5005211182" evidence="1">
    <location>
        <begin position="21"/>
        <end position="423"/>
    </location>
</feature>
<dbReference type="PATRIC" id="fig|1379910.4.peg.614"/>
<name>A0A0H4VU33_9BACT</name>
<accession>A0A0H4VU33</accession>
<evidence type="ECO:0000313" key="3">
    <source>
        <dbReference type="Proteomes" id="UP000036458"/>
    </source>
</evidence>
<organism evidence="2 3">
    <name type="scientific">Rufibacter radiotolerans</name>
    <dbReference type="NCBI Taxonomy" id="1379910"/>
    <lineage>
        <taxon>Bacteria</taxon>
        <taxon>Pseudomonadati</taxon>
        <taxon>Bacteroidota</taxon>
        <taxon>Cytophagia</taxon>
        <taxon>Cytophagales</taxon>
        <taxon>Hymenobacteraceae</taxon>
        <taxon>Rufibacter</taxon>
    </lineage>
</organism>
<gene>
    <name evidence="2" type="ORF">TH63_02855</name>
</gene>
<dbReference type="InterPro" id="IPR019734">
    <property type="entry name" value="TPR_rpt"/>
</dbReference>
<reference evidence="2 3" key="1">
    <citation type="submission" date="2015-01" db="EMBL/GenBank/DDBJ databases">
        <title>Rufibacter sp./DG31D/ whole genome sequencing.</title>
        <authorList>
            <person name="Kim M.K."/>
            <person name="Srinivasan S."/>
            <person name="Lee J.-J."/>
        </authorList>
    </citation>
    <scope>NUCLEOTIDE SEQUENCE [LARGE SCALE GENOMIC DNA]</scope>
    <source>
        <strain evidence="2 3">DG31D</strain>
    </source>
</reference>
<dbReference type="InterPro" id="IPR011990">
    <property type="entry name" value="TPR-like_helical_dom_sf"/>
</dbReference>